<keyword evidence="2" id="KW-1185">Reference proteome</keyword>
<evidence type="ECO:0000313" key="1">
    <source>
        <dbReference type="EMBL" id="GJS89223.1"/>
    </source>
</evidence>
<proteinExistence type="predicted"/>
<evidence type="ECO:0000313" key="2">
    <source>
        <dbReference type="Proteomes" id="UP001151760"/>
    </source>
</evidence>
<protein>
    <submittedName>
        <fullName evidence="1">Uncharacterized protein</fullName>
    </submittedName>
</protein>
<accession>A0ABQ4ZK12</accession>
<comment type="caution">
    <text evidence="1">The sequence shown here is derived from an EMBL/GenBank/DDBJ whole genome shotgun (WGS) entry which is preliminary data.</text>
</comment>
<gene>
    <name evidence="1" type="ORF">Tco_0771859</name>
</gene>
<dbReference type="EMBL" id="BQNB010011335">
    <property type="protein sequence ID" value="GJS89223.1"/>
    <property type="molecule type" value="Genomic_DNA"/>
</dbReference>
<name>A0ABQ4ZK12_9ASTR</name>
<reference evidence="1" key="1">
    <citation type="journal article" date="2022" name="Int. J. Mol. Sci.">
        <title>Draft Genome of Tanacetum Coccineum: Genomic Comparison of Closely Related Tanacetum-Family Plants.</title>
        <authorList>
            <person name="Yamashiro T."/>
            <person name="Shiraishi A."/>
            <person name="Nakayama K."/>
            <person name="Satake H."/>
        </authorList>
    </citation>
    <scope>NUCLEOTIDE SEQUENCE</scope>
</reference>
<reference evidence="1" key="2">
    <citation type="submission" date="2022-01" db="EMBL/GenBank/DDBJ databases">
        <authorList>
            <person name="Yamashiro T."/>
            <person name="Shiraishi A."/>
            <person name="Satake H."/>
            <person name="Nakayama K."/>
        </authorList>
    </citation>
    <scope>NUCLEOTIDE SEQUENCE</scope>
</reference>
<dbReference type="Proteomes" id="UP001151760">
    <property type="component" value="Unassembled WGS sequence"/>
</dbReference>
<sequence>MKEKSIDFVTPIKALGEAQEEDISSTVLEATKTLLKVASQVLKLILWYLLVKGVKVDGKDPMVEEIHFDELIANTECKRGKKHIRTTKEMKSSVHVEAQFYTNEDWDAIRR</sequence>
<organism evidence="1 2">
    <name type="scientific">Tanacetum coccineum</name>
    <dbReference type="NCBI Taxonomy" id="301880"/>
    <lineage>
        <taxon>Eukaryota</taxon>
        <taxon>Viridiplantae</taxon>
        <taxon>Streptophyta</taxon>
        <taxon>Embryophyta</taxon>
        <taxon>Tracheophyta</taxon>
        <taxon>Spermatophyta</taxon>
        <taxon>Magnoliopsida</taxon>
        <taxon>eudicotyledons</taxon>
        <taxon>Gunneridae</taxon>
        <taxon>Pentapetalae</taxon>
        <taxon>asterids</taxon>
        <taxon>campanulids</taxon>
        <taxon>Asterales</taxon>
        <taxon>Asteraceae</taxon>
        <taxon>Asteroideae</taxon>
        <taxon>Anthemideae</taxon>
        <taxon>Anthemidinae</taxon>
        <taxon>Tanacetum</taxon>
    </lineage>
</organism>